<name>A0AAD5RH35_9PEZI</name>
<organism evidence="2 3">
    <name type="scientific">Zalerion maritima</name>
    <dbReference type="NCBI Taxonomy" id="339359"/>
    <lineage>
        <taxon>Eukaryota</taxon>
        <taxon>Fungi</taxon>
        <taxon>Dikarya</taxon>
        <taxon>Ascomycota</taxon>
        <taxon>Pezizomycotina</taxon>
        <taxon>Sordariomycetes</taxon>
        <taxon>Lulworthiomycetidae</taxon>
        <taxon>Lulworthiales</taxon>
        <taxon>Lulworthiaceae</taxon>
        <taxon>Zalerion</taxon>
    </lineage>
</organism>
<keyword evidence="3" id="KW-1185">Reference proteome</keyword>
<proteinExistence type="predicted"/>
<dbReference type="AlphaFoldDB" id="A0AAD5RH35"/>
<dbReference type="EMBL" id="JAKWBI020000591">
    <property type="protein sequence ID" value="KAJ2893534.1"/>
    <property type="molecule type" value="Genomic_DNA"/>
</dbReference>
<gene>
    <name evidence="2" type="ORF">MKZ38_008504</name>
</gene>
<evidence type="ECO:0000256" key="1">
    <source>
        <dbReference type="SAM" id="MobiDB-lite"/>
    </source>
</evidence>
<dbReference type="Proteomes" id="UP001201980">
    <property type="component" value="Unassembled WGS sequence"/>
</dbReference>
<feature type="compositionally biased region" description="Polar residues" evidence="1">
    <location>
        <begin position="225"/>
        <end position="240"/>
    </location>
</feature>
<reference evidence="2" key="1">
    <citation type="submission" date="2022-07" db="EMBL/GenBank/DDBJ databases">
        <title>Draft genome sequence of Zalerion maritima ATCC 34329, a (micro)plastics degrading marine fungus.</title>
        <authorList>
            <person name="Paco A."/>
            <person name="Goncalves M.F.M."/>
            <person name="Rocha-Santos T.A.P."/>
            <person name="Alves A."/>
        </authorList>
    </citation>
    <scope>NUCLEOTIDE SEQUENCE</scope>
    <source>
        <strain evidence="2">ATCC 34329</strain>
    </source>
</reference>
<feature type="compositionally biased region" description="Low complexity" evidence="1">
    <location>
        <begin position="412"/>
        <end position="428"/>
    </location>
</feature>
<feature type="region of interest" description="Disordered" evidence="1">
    <location>
        <begin position="36"/>
        <end position="75"/>
    </location>
</feature>
<feature type="compositionally biased region" description="Polar residues" evidence="1">
    <location>
        <begin position="153"/>
        <end position="168"/>
    </location>
</feature>
<feature type="region of interest" description="Disordered" evidence="1">
    <location>
        <begin position="399"/>
        <end position="428"/>
    </location>
</feature>
<accession>A0AAD5RH35</accession>
<feature type="compositionally biased region" description="Low complexity" evidence="1">
    <location>
        <begin position="183"/>
        <end position="201"/>
    </location>
</feature>
<feature type="region of interest" description="Disordered" evidence="1">
    <location>
        <begin position="103"/>
        <end position="135"/>
    </location>
</feature>
<feature type="compositionally biased region" description="Low complexity" evidence="1">
    <location>
        <begin position="54"/>
        <end position="70"/>
    </location>
</feature>
<sequence>MDHPNYAYYNYDDAYSLSPGRSRAGSRVSSTDGLFQNLHIADSPQSTAIDARRPSSSSLEAAPSPAYLSPVPSHSEPYISSSIAEQYQLPTLHQDTFAAQWVEGQSQSEGPPLVRVDSAPGYSENPSTTTTEETMSAVAIGFDPTSFTMSNRSSFTWPSEPVPNQSLLSPAYYGGPPDPTLTPPSTSRSLTSSPPRAAPLSPEDPRDRRTANRQHTQQRHKIRTQQRVQRTGGSPYSQPTHIPDPSAPPPLPVYTTAAATMSMLAASHPGAIAPQYAYTDASQQSMYSYGAAPVASPGYMSSATQGYYGTYAQQPPATTQYGPSGSIPYAGLPHMMSPPVAERVVTPRPKPQCWDHGCNGRQFSTFSNLLRHQREKSGQAAKSVCPNCGAEFTRTTARNGHLAHDKCKQRRTNSIGGSSTTSTNAPTS</sequence>
<feature type="region of interest" description="Disordered" evidence="1">
    <location>
        <begin position="153"/>
        <end position="253"/>
    </location>
</feature>
<comment type="caution">
    <text evidence="2">The sequence shown here is derived from an EMBL/GenBank/DDBJ whole genome shotgun (WGS) entry which is preliminary data.</text>
</comment>
<evidence type="ECO:0000313" key="2">
    <source>
        <dbReference type="EMBL" id="KAJ2893534.1"/>
    </source>
</evidence>
<evidence type="ECO:0000313" key="3">
    <source>
        <dbReference type="Proteomes" id="UP001201980"/>
    </source>
</evidence>
<protein>
    <submittedName>
        <fullName evidence="2">Uncharacterized protein</fullName>
    </submittedName>
</protein>